<reference evidence="1" key="1">
    <citation type="submission" date="2019-08" db="EMBL/GenBank/DDBJ databases">
        <authorList>
            <person name="Kucharzyk K."/>
            <person name="Murdoch R.W."/>
            <person name="Higgins S."/>
            <person name="Loffler F."/>
        </authorList>
    </citation>
    <scope>NUCLEOTIDE SEQUENCE</scope>
</reference>
<proteinExistence type="predicted"/>
<name>A0A645JLW3_9ZZZZ</name>
<protein>
    <submittedName>
        <fullName evidence="1">Uncharacterized protein</fullName>
    </submittedName>
</protein>
<dbReference type="AlphaFoldDB" id="A0A645JLW3"/>
<organism evidence="1">
    <name type="scientific">bioreactor metagenome</name>
    <dbReference type="NCBI Taxonomy" id="1076179"/>
    <lineage>
        <taxon>unclassified sequences</taxon>
        <taxon>metagenomes</taxon>
        <taxon>ecological metagenomes</taxon>
    </lineage>
</organism>
<evidence type="ECO:0000313" key="1">
    <source>
        <dbReference type="EMBL" id="MPN64601.1"/>
    </source>
</evidence>
<sequence>MIIPTLRLHFNVFTYHVETCSLSQLDIVEQSLIRGSSEYAIGPVTLIEKAEMELELTIKQCTGYSSHFPKFY</sequence>
<comment type="caution">
    <text evidence="1">The sequence shown here is derived from an EMBL/GenBank/DDBJ whole genome shotgun (WGS) entry which is preliminary data.</text>
</comment>
<accession>A0A645JLW3</accession>
<dbReference type="EMBL" id="VSSQ01145717">
    <property type="protein sequence ID" value="MPN64601.1"/>
    <property type="molecule type" value="Genomic_DNA"/>
</dbReference>
<gene>
    <name evidence="1" type="ORF">SDC9_212377</name>
</gene>